<evidence type="ECO:0000313" key="4">
    <source>
        <dbReference type="Proteomes" id="UP000218231"/>
    </source>
</evidence>
<sequence length="182" mass="20048">MLRLWILAALFVAVFSQQCWKEDDGQTYQVPNMGYGCTASYKYRSGGYLLDDQDRAKPDDMWDARSNGKESGGCWRERDDPRDVECICLSNLCNTDNYFRQYINALPQPGMNQQPSRGNSGGLAQLLPPSGPSNGQSAQGSDSYAQPLSSGGSVSIAKNCYKFNEISTLLITFAISIAVFLN</sequence>
<dbReference type="AlphaFoldDB" id="A0A2A2JB50"/>
<feature type="chain" id="PRO_5012019458" description="Protein sleepless" evidence="2">
    <location>
        <begin position="17"/>
        <end position="182"/>
    </location>
</feature>
<gene>
    <name evidence="3" type="ORF">WR25_12842</name>
</gene>
<protein>
    <recommendedName>
        <fullName evidence="5">Protein sleepless</fullName>
    </recommendedName>
</protein>
<feature type="compositionally biased region" description="Polar residues" evidence="1">
    <location>
        <begin position="132"/>
        <end position="146"/>
    </location>
</feature>
<accession>A0A2A2JB50</accession>
<evidence type="ECO:0000256" key="1">
    <source>
        <dbReference type="SAM" id="MobiDB-lite"/>
    </source>
</evidence>
<dbReference type="EMBL" id="LIAE01010546">
    <property type="protein sequence ID" value="PAV58998.1"/>
    <property type="molecule type" value="Genomic_DNA"/>
</dbReference>
<proteinExistence type="predicted"/>
<keyword evidence="2" id="KW-0732">Signal</keyword>
<evidence type="ECO:0008006" key="5">
    <source>
        <dbReference type="Google" id="ProtNLM"/>
    </source>
</evidence>
<feature type="region of interest" description="Disordered" evidence="1">
    <location>
        <begin position="109"/>
        <end position="146"/>
    </location>
</feature>
<feature type="signal peptide" evidence="2">
    <location>
        <begin position="1"/>
        <end position="16"/>
    </location>
</feature>
<organism evidence="3 4">
    <name type="scientific">Diploscapter pachys</name>
    <dbReference type="NCBI Taxonomy" id="2018661"/>
    <lineage>
        <taxon>Eukaryota</taxon>
        <taxon>Metazoa</taxon>
        <taxon>Ecdysozoa</taxon>
        <taxon>Nematoda</taxon>
        <taxon>Chromadorea</taxon>
        <taxon>Rhabditida</taxon>
        <taxon>Rhabditina</taxon>
        <taxon>Rhabditomorpha</taxon>
        <taxon>Rhabditoidea</taxon>
        <taxon>Rhabditidae</taxon>
        <taxon>Diploscapter</taxon>
    </lineage>
</organism>
<comment type="caution">
    <text evidence="3">The sequence shown here is derived from an EMBL/GenBank/DDBJ whole genome shotgun (WGS) entry which is preliminary data.</text>
</comment>
<evidence type="ECO:0000256" key="2">
    <source>
        <dbReference type="SAM" id="SignalP"/>
    </source>
</evidence>
<evidence type="ECO:0000313" key="3">
    <source>
        <dbReference type="EMBL" id="PAV58998.1"/>
    </source>
</evidence>
<reference evidence="3 4" key="1">
    <citation type="journal article" date="2017" name="Curr. Biol.">
        <title>Genome architecture and evolution of a unichromosomal asexual nematode.</title>
        <authorList>
            <person name="Fradin H."/>
            <person name="Zegar C."/>
            <person name="Gutwein M."/>
            <person name="Lucas J."/>
            <person name="Kovtun M."/>
            <person name="Corcoran D."/>
            <person name="Baugh L.R."/>
            <person name="Kiontke K."/>
            <person name="Gunsalus K."/>
            <person name="Fitch D.H."/>
            <person name="Piano F."/>
        </authorList>
    </citation>
    <scope>NUCLEOTIDE SEQUENCE [LARGE SCALE GENOMIC DNA]</scope>
    <source>
        <strain evidence="3">PF1309</strain>
    </source>
</reference>
<dbReference type="Proteomes" id="UP000218231">
    <property type="component" value="Unassembled WGS sequence"/>
</dbReference>
<name>A0A2A2JB50_9BILA</name>
<keyword evidence="4" id="KW-1185">Reference proteome</keyword>